<dbReference type="SUPFAM" id="SSF52266">
    <property type="entry name" value="SGNH hydrolase"/>
    <property type="match status" value="1"/>
</dbReference>
<proteinExistence type="predicted"/>
<dbReference type="GO" id="GO:0016787">
    <property type="term" value="F:hydrolase activity"/>
    <property type="evidence" value="ECO:0007669"/>
    <property type="project" value="UniProtKB-KW"/>
</dbReference>
<dbReference type="Proteomes" id="UP000722125">
    <property type="component" value="Unassembled WGS sequence"/>
</dbReference>
<dbReference type="InterPro" id="IPR051532">
    <property type="entry name" value="Ester_Hydrolysis_Enzymes"/>
</dbReference>
<protein>
    <submittedName>
        <fullName evidence="2">SGNH/GDSL hydrolase family protein</fullName>
    </submittedName>
</protein>
<dbReference type="Pfam" id="PF13472">
    <property type="entry name" value="Lipase_GDSL_2"/>
    <property type="match status" value="1"/>
</dbReference>
<accession>A0ABS5U2N1</accession>
<dbReference type="InterPro" id="IPR013830">
    <property type="entry name" value="SGNH_hydro"/>
</dbReference>
<sequence>MTPVTTFLQRGDRVLFQGDSITDWGRDRDDPMSLGHGWVAIAAALAGARRPELGLEFLNRGVGGDTAAMVRDRWERDALELRPTVISLLVGINDTWRRYDAGTATSTDEYEEHYRALLDPARERLAARFVLVEPFLLPLTPDQPAWREDLDPRIAVVRRLATEYDALLLRADDLFAEAAEAAGAEHWTFDGVHLSVAGNGLLAEAWLDAVGIPA</sequence>
<keyword evidence="3" id="KW-1185">Reference proteome</keyword>
<dbReference type="PANTHER" id="PTHR30383">
    <property type="entry name" value="THIOESTERASE 1/PROTEASE 1/LYSOPHOSPHOLIPASE L1"/>
    <property type="match status" value="1"/>
</dbReference>
<dbReference type="CDD" id="cd01834">
    <property type="entry name" value="SGNH_hydrolase_like_2"/>
    <property type="match status" value="1"/>
</dbReference>
<dbReference type="PANTHER" id="PTHR30383:SF5">
    <property type="entry name" value="SGNH HYDROLASE-TYPE ESTERASE DOMAIN-CONTAINING PROTEIN"/>
    <property type="match status" value="1"/>
</dbReference>
<name>A0ABS5U2N1_9CELL</name>
<dbReference type="EMBL" id="JAHBOH010000002">
    <property type="protein sequence ID" value="MBT0995656.1"/>
    <property type="molecule type" value="Genomic_DNA"/>
</dbReference>
<organism evidence="2 3">
    <name type="scientific">Cellulomonas fulva</name>
    <dbReference type="NCBI Taxonomy" id="2835530"/>
    <lineage>
        <taxon>Bacteria</taxon>
        <taxon>Bacillati</taxon>
        <taxon>Actinomycetota</taxon>
        <taxon>Actinomycetes</taxon>
        <taxon>Micrococcales</taxon>
        <taxon>Cellulomonadaceae</taxon>
        <taxon>Cellulomonas</taxon>
    </lineage>
</organism>
<dbReference type="Gene3D" id="3.40.50.1110">
    <property type="entry name" value="SGNH hydrolase"/>
    <property type="match status" value="1"/>
</dbReference>
<evidence type="ECO:0000259" key="1">
    <source>
        <dbReference type="Pfam" id="PF13472"/>
    </source>
</evidence>
<keyword evidence="2" id="KW-0378">Hydrolase</keyword>
<dbReference type="InterPro" id="IPR036514">
    <property type="entry name" value="SGNH_hydro_sf"/>
</dbReference>
<reference evidence="2 3" key="1">
    <citation type="submission" date="2021-05" db="EMBL/GenBank/DDBJ databases">
        <title>Description of Cellulomonas sp. DKR-3 sp. nov.</title>
        <authorList>
            <person name="Dahal R.H."/>
            <person name="Chaudhary D.K."/>
        </authorList>
    </citation>
    <scope>NUCLEOTIDE SEQUENCE [LARGE SCALE GENOMIC DNA]</scope>
    <source>
        <strain evidence="2 3">DKR-3</strain>
    </source>
</reference>
<feature type="domain" description="SGNH hydrolase-type esterase" evidence="1">
    <location>
        <begin position="18"/>
        <end position="199"/>
    </location>
</feature>
<comment type="caution">
    <text evidence="2">The sequence shown here is derived from an EMBL/GenBank/DDBJ whole genome shotgun (WGS) entry which is preliminary data.</text>
</comment>
<evidence type="ECO:0000313" key="2">
    <source>
        <dbReference type="EMBL" id="MBT0995656.1"/>
    </source>
</evidence>
<gene>
    <name evidence="2" type="ORF">KIN34_15350</name>
</gene>
<dbReference type="RefSeq" id="WP_214352776.1">
    <property type="nucleotide sequence ID" value="NZ_JAHBOH010000002.1"/>
</dbReference>
<evidence type="ECO:0000313" key="3">
    <source>
        <dbReference type="Proteomes" id="UP000722125"/>
    </source>
</evidence>